<dbReference type="OrthoDB" id="2287527at2759"/>
<reference evidence="2 3" key="1">
    <citation type="submission" date="2016-07" db="EMBL/GenBank/DDBJ databases">
        <title>Pervasive Adenine N6-methylation of Active Genes in Fungi.</title>
        <authorList>
            <consortium name="DOE Joint Genome Institute"/>
            <person name="Mondo S.J."/>
            <person name="Dannebaum R.O."/>
            <person name="Kuo R.C."/>
            <person name="Labutti K."/>
            <person name="Haridas S."/>
            <person name="Kuo A."/>
            <person name="Salamov A."/>
            <person name="Ahrendt S.R."/>
            <person name="Lipzen A."/>
            <person name="Sullivan W."/>
            <person name="Andreopoulos W.B."/>
            <person name="Clum A."/>
            <person name="Lindquist E."/>
            <person name="Daum C."/>
            <person name="Ramamoorthy G.K."/>
            <person name="Gryganskyi A."/>
            <person name="Culley D."/>
            <person name="Magnuson J.K."/>
            <person name="James T.Y."/>
            <person name="O'Malley M.A."/>
            <person name="Stajich J.E."/>
            <person name="Spatafora J.W."/>
            <person name="Visel A."/>
            <person name="Grigoriev I.V."/>
        </authorList>
    </citation>
    <scope>NUCLEOTIDE SEQUENCE [LARGE SCALE GENOMIC DNA]</scope>
    <source>
        <strain evidence="2 3">NRRL 3301</strain>
    </source>
</reference>
<evidence type="ECO:0000313" key="3">
    <source>
        <dbReference type="Proteomes" id="UP000242146"/>
    </source>
</evidence>
<gene>
    <name evidence="2" type="ORF">DM01DRAFT_1396942</name>
</gene>
<evidence type="ECO:0000256" key="1">
    <source>
        <dbReference type="SAM" id="SignalP"/>
    </source>
</evidence>
<dbReference type="EMBL" id="MCGT01000037">
    <property type="protein sequence ID" value="ORX46557.1"/>
    <property type="molecule type" value="Genomic_DNA"/>
</dbReference>
<protein>
    <submittedName>
        <fullName evidence="2">Uncharacterized protein</fullName>
    </submittedName>
</protein>
<keyword evidence="1" id="KW-0732">Signal</keyword>
<name>A0A1X2G6V5_9FUNG</name>
<sequence length="118" mass="13012">MINLRSGFFLLASLLLLLVCTGLVCADEDKEPFCIEFFHAPQLVDKNGFVCDNATAGVTAGRPKKYLSTVASFSAPDWLQVTLYSDFFFRGTGVQYQGSVDSIDPPMIVKSVQYENTN</sequence>
<proteinExistence type="predicted"/>
<evidence type="ECO:0000313" key="2">
    <source>
        <dbReference type="EMBL" id="ORX46557.1"/>
    </source>
</evidence>
<keyword evidence="3" id="KW-1185">Reference proteome</keyword>
<dbReference type="AlphaFoldDB" id="A0A1X2G6V5"/>
<accession>A0A1X2G6V5</accession>
<feature type="signal peptide" evidence="1">
    <location>
        <begin position="1"/>
        <end position="26"/>
    </location>
</feature>
<comment type="caution">
    <text evidence="2">The sequence shown here is derived from an EMBL/GenBank/DDBJ whole genome shotgun (WGS) entry which is preliminary data.</text>
</comment>
<feature type="chain" id="PRO_5013344233" evidence="1">
    <location>
        <begin position="27"/>
        <end position="118"/>
    </location>
</feature>
<organism evidence="2 3">
    <name type="scientific">Hesseltinella vesiculosa</name>
    <dbReference type="NCBI Taxonomy" id="101127"/>
    <lineage>
        <taxon>Eukaryota</taxon>
        <taxon>Fungi</taxon>
        <taxon>Fungi incertae sedis</taxon>
        <taxon>Mucoromycota</taxon>
        <taxon>Mucoromycotina</taxon>
        <taxon>Mucoromycetes</taxon>
        <taxon>Mucorales</taxon>
        <taxon>Cunninghamellaceae</taxon>
        <taxon>Hesseltinella</taxon>
    </lineage>
</organism>
<dbReference type="Proteomes" id="UP000242146">
    <property type="component" value="Unassembled WGS sequence"/>
</dbReference>